<dbReference type="GO" id="GO:0016998">
    <property type="term" value="P:cell wall macromolecule catabolic process"/>
    <property type="evidence" value="ECO:0007669"/>
    <property type="project" value="InterPro"/>
</dbReference>
<dbReference type="PANTHER" id="PTHR34135">
    <property type="entry name" value="LYSOZYME"/>
    <property type="match status" value="1"/>
</dbReference>
<feature type="region of interest" description="Disordered" evidence="4">
    <location>
        <begin position="178"/>
        <end position="199"/>
    </location>
</feature>
<feature type="chain" id="PRO_5040413788" evidence="5">
    <location>
        <begin position="21"/>
        <end position="199"/>
    </location>
</feature>
<keyword evidence="3" id="KW-0326">Glycosidase</keyword>
<dbReference type="GO" id="GO:0009253">
    <property type="term" value="P:peptidoglycan catabolic process"/>
    <property type="evidence" value="ECO:0007669"/>
    <property type="project" value="InterPro"/>
</dbReference>
<dbReference type="Proteomes" id="UP000717696">
    <property type="component" value="Unassembled WGS sequence"/>
</dbReference>
<evidence type="ECO:0000256" key="5">
    <source>
        <dbReference type="SAM" id="SignalP"/>
    </source>
</evidence>
<evidence type="ECO:0000313" key="7">
    <source>
        <dbReference type="Proteomes" id="UP000717696"/>
    </source>
</evidence>
<dbReference type="OrthoDB" id="6590422at2759"/>
<evidence type="ECO:0000256" key="3">
    <source>
        <dbReference type="ARBA" id="ARBA00023295"/>
    </source>
</evidence>
<reference evidence="6" key="1">
    <citation type="journal article" date="2021" name="Nat. Commun.">
        <title>Genetic determinants of endophytism in the Arabidopsis root mycobiome.</title>
        <authorList>
            <person name="Mesny F."/>
            <person name="Miyauchi S."/>
            <person name="Thiergart T."/>
            <person name="Pickel B."/>
            <person name="Atanasova L."/>
            <person name="Karlsson M."/>
            <person name="Huettel B."/>
            <person name="Barry K.W."/>
            <person name="Haridas S."/>
            <person name="Chen C."/>
            <person name="Bauer D."/>
            <person name="Andreopoulos W."/>
            <person name="Pangilinan J."/>
            <person name="LaButti K."/>
            <person name="Riley R."/>
            <person name="Lipzen A."/>
            <person name="Clum A."/>
            <person name="Drula E."/>
            <person name="Henrissat B."/>
            <person name="Kohler A."/>
            <person name="Grigoriev I.V."/>
            <person name="Martin F.M."/>
            <person name="Hacquard S."/>
        </authorList>
    </citation>
    <scope>NUCLEOTIDE SEQUENCE</scope>
    <source>
        <strain evidence="6">MPI-CAGE-AT-0021</strain>
    </source>
</reference>
<sequence length="199" mass="21322">MRSFKVITTMLAVLATAGSAAVQGFDIFYHQRSVDFIKAKADGTSFIIVNPFLFFLINFSSVVREHYTRATNASLIRGGYQFTRPDSSCSATQANHFLAHGGGWPPDGRTVPAMVDLDYGSGGASCYGLSHPAESCAGNSAALSNKYPLIIAGSASSAGPLPAGWRFYTIWQYSDESPWGGDSDTLNGDMSQLKEKPSE</sequence>
<evidence type="ECO:0000256" key="4">
    <source>
        <dbReference type="SAM" id="MobiDB-lite"/>
    </source>
</evidence>
<dbReference type="Gene3D" id="3.20.20.80">
    <property type="entry name" value="Glycosidases"/>
    <property type="match status" value="2"/>
</dbReference>
<dbReference type="EMBL" id="JAGMUU010000038">
    <property type="protein sequence ID" value="KAH7115428.1"/>
    <property type="molecule type" value="Genomic_DNA"/>
</dbReference>
<dbReference type="InterPro" id="IPR017853">
    <property type="entry name" value="GH"/>
</dbReference>
<dbReference type="GO" id="GO:0003796">
    <property type="term" value="F:lysozyme activity"/>
    <property type="evidence" value="ECO:0007669"/>
    <property type="project" value="InterPro"/>
</dbReference>
<organism evidence="6 7">
    <name type="scientific">Dactylonectria estremocensis</name>
    <dbReference type="NCBI Taxonomy" id="1079267"/>
    <lineage>
        <taxon>Eukaryota</taxon>
        <taxon>Fungi</taxon>
        <taxon>Dikarya</taxon>
        <taxon>Ascomycota</taxon>
        <taxon>Pezizomycotina</taxon>
        <taxon>Sordariomycetes</taxon>
        <taxon>Hypocreomycetidae</taxon>
        <taxon>Hypocreales</taxon>
        <taxon>Nectriaceae</taxon>
        <taxon>Dactylonectria</taxon>
    </lineage>
</organism>
<dbReference type="Pfam" id="PF01183">
    <property type="entry name" value="Glyco_hydro_25"/>
    <property type="match status" value="1"/>
</dbReference>
<evidence type="ECO:0000256" key="1">
    <source>
        <dbReference type="ARBA" id="ARBA00010646"/>
    </source>
</evidence>
<comment type="caution">
    <text evidence="6">The sequence shown here is derived from an EMBL/GenBank/DDBJ whole genome shotgun (WGS) entry which is preliminary data.</text>
</comment>
<evidence type="ECO:0000256" key="2">
    <source>
        <dbReference type="ARBA" id="ARBA00022801"/>
    </source>
</evidence>
<gene>
    <name evidence="6" type="ORF">B0J13DRAFT_590423</name>
</gene>
<accession>A0A9P9IBK7</accession>
<proteinExistence type="inferred from homology"/>
<dbReference type="SMART" id="SM00641">
    <property type="entry name" value="Glyco_25"/>
    <property type="match status" value="1"/>
</dbReference>
<keyword evidence="7" id="KW-1185">Reference proteome</keyword>
<dbReference type="PANTHER" id="PTHR34135:SF2">
    <property type="entry name" value="LYSOZYME"/>
    <property type="match status" value="1"/>
</dbReference>
<comment type="similarity">
    <text evidence="1">Belongs to the glycosyl hydrolase 25 family.</text>
</comment>
<dbReference type="AlphaFoldDB" id="A0A9P9IBK7"/>
<dbReference type="SUPFAM" id="SSF51445">
    <property type="entry name" value="(Trans)glycosidases"/>
    <property type="match status" value="1"/>
</dbReference>
<keyword evidence="2 6" id="KW-0378">Hydrolase</keyword>
<dbReference type="GO" id="GO:0016052">
    <property type="term" value="P:carbohydrate catabolic process"/>
    <property type="evidence" value="ECO:0007669"/>
    <property type="project" value="TreeGrafter"/>
</dbReference>
<protein>
    <submittedName>
        <fullName evidence="6">Glycoside hydrolase family 25 protein</fullName>
    </submittedName>
</protein>
<dbReference type="InterPro" id="IPR018077">
    <property type="entry name" value="Glyco_hydro_fam25_subgr"/>
</dbReference>
<name>A0A9P9IBK7_9HYPO</name>
<feature type="signal peptide" evidence="5">
    <location>
        <begin position="1"/>
        <end position="20"/>
    </location>
</feature>
<keyword evidence="5" id="KW-0732">Signal</keyword>
<dbReference type="InterPro" id="IPR002053">
    <property type="entry name" value="Glyco_hydro_25"/>
</dbReference>
<evidence type="ECO:0000313" key="6">
    <source>
        <dbReference type="EMBL" id="KAH7115428.1"/>
    </source>
</evidence>